<sequence length="343" mass="36871">MPTAWRPPLLARLALCYAAAAGAAGRKRGHDAFWIMDPSDQLCLTTHGTLGPCDGDAMWVYVPRKGKDKWSLASVLEPVTRQMCLTRVKASARGGACGGKAAQRWEVVRDGQQFAVTEDRQKHCVVRDAHLWSHRAQLQQAVKAGKSIQRGHDAATLVKKVPTHVAHNTVSLHKCAKGHTSFELHTSNVHEHGFMLASADTHCFDGVQFRPCSDEDAHLRWGFGVSFDWLSGAPKSQLYKFYNSTACLVAGSDGGATLGACDSPKASGWGLRAGRLSRGGDGHKSGSCLVRTLDGTGALAKCKDGMFEHLTLTLDSDGSDILQAAMDKVAEIDKKKAAQAARA</sequence>
<evidence type="ECO:0000313" key="2">
    <source>
        <dbReference type="EMBL" id="CAH0366492.1"/>
    </source>
</evidence>
<comment type="caution">
    <text evidence="2">The sequence shown here is derived from an EMBL/GenBank/DDBJ whole genome shotgun (WGS) entry which is preliminary data.</text>
</comment>
<organism evidence="2 3">
    <name type="scientific">Pelagomonas calceolata</name>
    <dbReference type="NCBI Taxonomy" id="35677"/>
    <lineage>
        <taxon>Eukaryota</taxon>
        <taxon>Sar</taxon>
        <taxon>Stramenopiles</taxon>
        <taxon>Ochrophyta</taxon>
        <taxon>Pelagophyceae</taxon>
        <taxon>Pelagomonadales</taxon>
        <taxon>Pelagomonadaceae</taxon>
        <taxon>Pelagomonas</taxon>
    </lineage>
</organism>
<feature type="signal peptide" evidence="1">
    <location>
        <begin position="1"/>
        <end position="25"/>
    </location>
</feature>
<keyword evidence="3" id="KW-1185">Reference proteome</keyword>
<dbReference type="EMBL" id="CAKKNE010000001">
    <property type="protein sequence ID" value="CAH0366492.1"/>
    <property type="molecule type" value="Genomic_DNA"/>
</dbReference>
<evidence type="ECO:0000313" key="3">
    <source>
        <dbReference type="Proteomes" id="UP000789595"/>
    </source>
</evidence>
<evidence type="ECO:0000256" key="1">
    <source>
        <dbReference type="SAM" id="SignalP"/>
    </source>
</evidence>
<proteinExistence type="predicted"/>
<name>A0A8J2SAD7_9STRA</name>
<evidence type="ECO:0008006" key="4">
    <source>
        <dbReference type="Google" id="ProtNLM"/>
    </source>
</evidence>
<accession>A0A8J2SAD7</accession>
<keyword evidence="1" id="KW-0732">Signal</keyword>
<reference evidence="2" key="1">
    <citation type="submission" date="2021-11" db="EMBL/GenBank/DDBJ databases">
        <authorList>
            <consortium name="Genoscope - CEA"/>
            <person name="William W."/>
        </authorList>
    </citation>
    <scope>NUCLEOTIDE SEQUENCE</scope>
</reference>
<feature type="chain" id="PRO_5035182508" description="Ricin B lectin domain-containing protein" evidence="1">
    <location>
        <begin position="26"/>
        <end position="343"/>
    </location>
</feature>
<dbReference type="AlphaFoldDB" id="A0A8J2SAD7"/>
<dbReference type="Proteomes" id="UP000789595">
    <property type="component" value="Unassembled WGS sequence"/>
</dbReference>
<gene>
    <name evidence="2" type="ORF">PECAL_1P29880</name>
</gene>
<protein>
    <recommendedName>
        <fullName evidence="4">Ricin B lectin domain-containing protein</fullName>
    </recommendedName>
</protein>